<sequence>MWKRASVVAVDMGYGHLRAAYPLRHLSPDGQIILANNYPGIPAADLQLWNGSSKFYEYVSRLNNIPLIGTYLFAAFDYFQKIPNFYPRRDLSKPTLQLKTVYRSIALGWGKHLVEYLNKQQLPLVTTFFTVAYIAEENGFNNEIYLVLCDTDVSRAWAALQPGKSRIKYLVPCHRVQERLLLYGVKKENIYLTGFPLPKEIIGGEKMDLVKHDLSIRIANLDPQKKYQARDKSRVYQFLRHCGQRVISHRPLTIAFAVGGAGAQKYMAYKILTSLKAELYEKRLIINLIAGSRKDVFQYFNRIIRELKMENLIDNGIRIIYAPEKTKYFELFTKSLRDTDALWSKPSELSFYSALGLPIIMAQCIGSQEKYNRRWLLAKSRGIDQEPISYVHQWFMEWINSGILAEVAASAYINGRQLGTYNIERVVANHPVITEIESCQKNKKRLLAE</sequence>
<accession>A0A2M7VEX4</accession>
<dbReference type="AlphaFoldDB" id="A0A2M7VEX4"/>
<reference evidence="2" key="1">
    <citation type="submission" date="2017-09" db="EMBL/GenBank/DDBJ databases">
        <title>Depth-based differentiation of microbial function through sediment-hosted aquifers and enrichment of novel symbionts in the deep terrestrial subsurface.</title>
        <authorList>
            <person name="Probst A.J."/>
            <person name="Ladd B."/>
            <person name="Jarett J.K."/>
            <person name="Geller-Mcgrath D.E."/>
            <person name="Sieber C.M.K."/>
            <person name="Emerson J.B."/>
            <person name="Anantharaman K."/>
            <person name="Thomas B.C."/>
            <person name="Malmstrom R."/>
            <person name="Stieglmeier M."/>
            <person name="Klingl A."/>
            <person name="Woyke T."/>
            <person name="Ryan C.M."/>
            <person name="Banfield J.F."/>
        </authorList>
    </citation>
    <scope>NUCLEOTIDE SEQUENCE [LARGE SCALE GENOMIC DNA]</scope>
</reference>
<evidence type="ECO:0008006" key="3">
    <source>
        <dbReference type="Google" id="ProtNLM"/>
    </source>
</evidence>
<dbReference type="Proteomes" id="UP000230405">
    <property type="component" value="Unassembled WGS sequence"/>
</dbReference>
<comment type="caution">
    <text evidence="1">The sequence shown here is derived from an EMBL/GenBank/DDBJ whole genome shotgun (WGS) entry which is preliminary data.</text>
</comment>
<dbReference type="EMBL" id="PFPO01000049">
    <property type="protein sequence ID" value="PIZ99067.1"/>
    <property type="molecule type" value="Genomic_DNA"/>
</dbReference>
<organism evidence="1 2">
    <name type="scientific">Candidatus Komeilibacteria bacterium CG_4_10_14_0_2_um_filter_37_10</name>
    <dbReference type="NCBI Taxonomy" id="1974470"/>
    <lineage>
        <taxon>Bacteria</taxon>
        <taxon>Candidatus Komeiliibacteriota</taxon>
    </lineage>
</organism>
<proteinExistence type="predicted"/>
<protein>
    <recommendedName>
        <fullName evidence="3">Glycosyl transferase family 28 C-terminal domain-containing protein</fullName>
    </recommendedName>
</protein>
<evidence type="ECO:0000313" key="1">
    <source>
        <dbReference type="EMBL" id="PIZ99067.1"/>
    </source>
</evidence>
<gene>
    <name evidence="1" type="ORF">COX77_02630</name>
</gene>
<evidence type="ECO:0000313" key="2">
    <source>
        <dbReference type="Proteomes" id="UP000230405"/>
    </source>
</evidence>
<name>A0A2M7VEX4_9BACT</name>